<dbReference type="Proteomes" id="UP000281547">
    <property type="component" value="Unassembled WGS sequence"/>
</dbReference>
<organism evidence="4 5">
    <name type="scientific">Arsenicitalea aurantiaca</name>
    <dbReference type="NCBI Taxonomy" id="1783274"/>
    <lineage>
        <taxon>Bacteria</taxon>
        <taxon>Pseudomonadati</taxon>
        <taxon>Pseudomonadota</taxon>
        <taxon>Alphaproteobacteria</taxon>
        <taxon>Hyphomicrobiales</taxon>
        <taxon>Devosiaceae</taxon>
        <taxon>Arsenicitalea</taxon>
    </lineage>
</organism>
<dbReference type="PROSITE" id="PS50007">
    <property type="entry name" value="PIPLC_X_DOMAIN"/>
    <property type="match status" value="1"/>
</dbReference>
<reference evidence="4 5" key="1">
    <citation type="journal article" date="2016" name="Int. J. Syst. Evol. Microbiol.">
        <title>Arsenicitalea aurantiaca gen. nov., sp. nov., a new member of the family Hyphomicrobiaceae, isolated from high-arsenic sediment.</title>
        <authorList>
            <person name="Mu Y."/>
            <person name="Zhou L."/>
            <person name="Zeng X.C."/>
            <person name="Liu L."/>
            <person name="Pan Y."/>
            <person name="Chen X."/>
            <person name="Wang J."/>
            <person name="Li S."/>
            <person name="Li W.J."/>
            <person name="Wang Y."/>
        </authorList>
    </citation>
    <scope>NUCLEOTIDE SEQUENCE [LARGE SCALE GENOMIC DNA]</scope>
    <source>
        <strain evidence="4 5">42-50</strain>
    </source>
</reference>
<evidence type="ECO:0000256" key="3">
    <source>
        <dbReference type="SAM" id="Phobius"/>
    </source>
</evidence>
<dbReference type="SUPFAM" id="SSF48452">
    <property type="entry name" value="TPR-like"/>
    <property type="match status" value="1"/>
</dbReference>
<keyword evidence="3" id="KW-0472">Membrane</keyword>
<evidence type="ECO:0000256" key="1">
    <source>
        <dbReference type="ARBA" id="ARBA00022737"/>
    </source>
</evidence>
<evidence type="ECO:0000313" key="4">
    <source>
        <dbReference type="EMBL" id="RUT29996.1"/>
    </source>
</evidence>
<keyword evidence="3" id="KW-1133">Transmembrane helix</keyword>
<accession>A0A433X7E5</accession>
<proteinExistence type="predicted"/>
<protein>
    <submittedName>
        <fullName evidence="4">Uncharacterized protein</fullName>
    </submittedName>
</protein>
<gene>
    <name evidence="4" type="ORF">EMQ25_11710</name>
</gene>
<keyword evidence="1" id="KW-0677">Repeat</keyword>
<keyword evidence="5" id="KW-1185">Reference proteome</keyword>
<name>A0A433X7E5_9HYPH</name>
<dbReference type="InterPro" id="IPR011990">
    <property type="entry name" value="TPR-like_helical_dom_sf"/>
</dbReference>
<evidence type="ECO:0000256" key="2">
    <source>
        <dbReference type="ARBA" id="ARBA00022803"/>
    </source>
</evidence>
<dbReference type="AlphaFoldDB" id="A0A433X7E5"/>
<keyword evidence="3" id="KW-0812">Transmembrane</keyword>
<dbReference type="InterPro" id="IPR050498">
    <property type="entry name" value="Ycf3"/>
</dbReference>
<dbReference type="PANTHER" id="PTHR44858">
    <property type="entry name" value="TETRATRICOPEPTIDE REPEAT PROTEIN 6"/>
    <property type="match status" value="1"/>
</dbReference>
<sequence>MKICGSRDSISGSGPYRGCGVRAGHNGDGNKSGLLTGWQAIATHFGRNQSTVRRWAANAELPVHRGAGDKGVAVYAYVDELDTWLTRRRAEYDAGETGTTTDGLAEEALPPAAAPSRRHVVAWSASVAALALLAGGGAAIWTLQERDAPPPAHAADAVPEEARELYLRGTYLWNRRTPEGIAGAIDALTRAVEIYPDYAEAHAGLAMTYNLARQYSGMSGWEAYPKAETAARRAVELDPTLDLAQGALAFVEFHWHWRVEAGLNRFAKAIRLNPNSANNHMWYASALLLAGRPQEALPIANRARQLDPHNSAVLNIRAQALFYSGDTEAAWDLLADMIAQDPGFAWAYYTRSLIYLSQDDFEGYLADYARLGELIAVPRYRAAAEAGMNALADSAPEAMAMAMFSVEQEFYERGEALAWDLARHHALTSDGDEALRWLRISLNRREERLIGIKADPAFWPIRAHPGYTELLAEIGFPADA</sequence>
<dbReference type="Pfam" id="PF14559">
    <property type="entry name" value="TPR_19"/>
    <property type="match status" value="1"/>
</dbReference>
<dbReference type="PANTHER" id="PTHR44858:SF1">
    <property type="entry name" value="UDP-N-ACETYLGLUCOSAMINE--PEPTIDE N-ACETYLGLUCOSAMINYLTRANSFERASE SPINDLY-RELATED"/>
    <property type="match status" value="1"/>
</dbReference>
<keyword evidence="2" id="KW-0802">TPR repeat</keyword>
<evidence type="ECO:0000313" key="5">
    <source>
        <dbReference type="Proteomes" id="UP000281547"/>
    </source>
</evidence>
<dbReference type="EMBL" id="RZNJ01000004">
    <property type="protein sequence ID" value="RUT29996.1"/>
    <property type="molecule type" value="Genomic_DNA"/>
</dbReference>
<feature type="transmembrane region" description="Helical" evidence="3">
    <location>
        <begin position="120"/>
        <end position="143"/>
    </location>
</feature>
<comment type="caution">
    <text evidence="4">The sequence shown here is derived from an EMBL/GenBank/DDBJ whole genome shotgun (WGS) entry which is preliminary data.</text>
</comment>
<dbReference type="Gene3D" id="1.25.40.10">
    <property type="entry name" value="Tetratricopeptide repeat domain"/>
    <property type="match status" value="2"/>
</dbReference>